<dbReference type="InterPro" id="IPR013992">
    <property type="entry name" value="Adenylate_cyclase-assoc_CAP_N"/>
</dbReference>
<dbReference type="SUPFAM" id="SSF101278">
    <property type="entry name" value="N-terminal domain of adenylylcyclase associated protein, CAP"/>
    <property type="match status" value="1"/>
</dbReference>
<evidence type="ECO:0000256" key="2">
    <source>
        <dbReference type="SAM" id="MobiDB-lite"/>
    </source>
</evidence>
<feature type="domain" description="CAP N-terminal" evidence="3">
    <location>
        <begin position="247"/>
        <end position="375"/>
    </location>
</feature>
<comment type="similarity">
    <text evidence="1">Belongs to the CAP family.</text>
</comment>
<sequence length="375" mass="39105">MLCCCRDQLDITDDSPPKISDTDKEKVFSEAVTAHPSPAASPVTQQPANKTVASELQPSVVQATTKPAEKAPRIEETLSQTAAKSVEAATTKAAGKPPIIQETISQTAAKSVDTAPTPNPKVSVINVAASEVKKQVSAKADGVVASAVATKDNAVLAQIDSLSQAVEKSAAAGKLKGRESCSAFASQLSVLTSQVRAQAGNMSEAALQSAVARLESVASRLENLALKSGTSGASGDSGVVAPFVTAFDDVLSGNLAKFLSLSAAIGGDVKTQADLVDGAFKAEREFLANASRSKQPSPDALGKIVTPVAQKLSAAQEFRENNRRSEFFNHLSAISESIAALGWITVTPAPCPFVKEMKDAGMFYTNRVLKDYKEK</sequence>
<dbReference type="GO" id="GO:0007015">
    <property type="term" value="P:actin filament organization"/>
    <property type="evidence" value="ECO:0007669"/>
    <property type="project" value="TreeGrafter"/>
</dbReference>
<feature type="compositionally biased region" description="Polar residues" evidence="2">
    <location>
        <begin position="42"/>
        <end position="55"/>
    </location>
</feature>
<keyword evidence="5" id="KW-1185">Reference proteome</keyword>
<accession>A0AAN9AR13</accession>
<gene>
    <name evidence="4" type="ORF">V1264_009192</name>
</gene>
<dbReference type="InterPro" id="IPR053950">
    <property type="entry name" value="CAP_N"/>
</dbReference>
<dbReference type="InterPro" id="IPR001837">
    <property type="entry name" value="Adenylate_cyclase-assoc_CAP"/>
</dbReference>
<organism evidence="4 5">
    <name type="scientific">Littorina saxatilis</name>
    <dbReference type="NCBI Taxonomy" id="31220"/>
    <lineage>
        <taxon>Eukaryota</taxon>
        <taxon>Metazoa</taxon>
        <taxon>Spiralia</taxon>
        <taxon>Lophotrochozoa</taxon>
        <taxon>Mollusca</taxon>
        <taxon>Gastropoda</taxon>
        <taxon>Caenogastropoda</taxon>
        <taxon>Littorinimorpha</taxon>
        <taxon>Littorinoidea</taxon>
        <taxon>Littorinidae</taxon>
        <taxon>Littorina</taxon>
    </lineage>
</organism>
<dbReference type="GO" id="GO:0019933">
    <property type="term" value="P:cAMP-mediated signaling"/>
    <property type="evidence" value="ECO:0007669"/>
    <property type="project" value="TreeGrafter"/>
</dbReference>
<dbReference type="GO" id="GO:0003779">
    <property type="term" value="F:actin binding"/>
    <property type="evidence" value="ECO:0007669"/>
    <property type="project" value="InterPro"/>
</dbReference>
<dbReference type="Pfam" id="PF01213">
    <property type="entry name" value="CAP_N-CM"/>
    <property type="match status" value="1"/>
</dbReference>
<comment type="caution">
    <text evidence="4">The sequence shown here is derived from an EMBL/GenBank/DDBJ whole genome shotgun (WGS) entry which is preliminary data.</text>
</comment>
<evidence type="ECO:0000313" key="4">
    <source>
        <dbReference type="EMBL" id="KAK7091526.1"/>
    </source>
</evidence>
<dbReference type="Gene3D" id="1.25.40.330">
    <property type="entry name" value="Adenylate cyclase-associated CAP, N-terminal domain"/>
    <property type="match status" value="1"/>
</dbReference>
<dbReference type="EMBL" id="JBAMIC010000022">
    <property type="protein sequence ID" value="KAK7091526.1"/>
    <property type="molecule type" value="Genomic_DNA"/>
</dbReference>
<dbReference type="GO" id="GO:0008179">
    <property type="term" value="F:adenylate cyclase binding"/>
    <property type="evidence" value="ECO:0007669"/>
    <property type="project" value="TreeGrafter"/>
</dbReference>
<dbReference type="FunFam" id="1.25.40.330:FF:000001">
    <property type="entry name" value="Adenylyl cyclase-associated protein"/>
    <property type="match status" value="1"/>
</dbReference>
<dbReference type="GO" id="GO:0005737">
    <property type="term" value="C:cytoplasm"/>
    <property type="evidence" value="ECO:0007669"/>
    <property type="project" value="TreeGrafter"/>
</dbReference>
<dbReference type="AlphaFoldDB" id="A0AAN9AR13"/>
<dbReference type="PANTHER" id="PTHR10652:SF0">
    <property type="entry name" value="ADENYLYL CYCLASE-ASSOCIATED PROTEIN"/>
    <property type="match status" value="1"/>
</dbReference>
<dbReference type="InterPro" id="IPR036222">
    <property type="entry name" value="CAP_N_sf"/>
</dbReference>
<feature type="region of interest" description="Disordered" evidence="2">
    <location>
        <begin position="10"/>
        <end position="55"/>
    </location>
</feature>
<proteinExistence type="inferred from homology"/>
<dbReference type="Pfam" id="PF21938">
    <property type="entry name" value="CAP_N"/>
    <property type="match status" value="1"/>
</dbReference>
<reference evidence="4 5" key="1">
    <citation type="submission" date="2024-02" db="EMBL/GenBank/DDBJ databases">
        <title>Chromosome-scale genome assembly of the rough periwinkle Littorina saxatilis.</title>
        <authorList>
            <person name="De Jode A."/>
            <person name="Faria R."/>
            <person name="Formenti G."/>
            <person name="Sims Y."/>
            <person name="Smith T.P."/>
            <person name="Tracey A."/>
            <person name="Wood J.M.D."/>
            <person name="Zagrodzka Z.B."/>
            <person name="Johannesson K."/>
            <person name="Butlin R.K."/>
            <person name="Leder E.H."/>
        </authorList>
    </citation>
    <scope>NUCLEOTIDE SEQUENCE [LARGE SCALE GENOMIC DNA]</scope>
    <source>
        <strain evidence="4">Snail1</strain>
        <tissue evidence="4">Muscle</tissue>
    </source>
</reference>
<evidence type="ECO:0000256" key="1">
    <source>
        <dbReference type="ARBA" id="ARBA00007659"/>
    </source>
</evidence>
<dbReference type="GO" id="GO:0000902">
    <property type="term" value="P:cell morphogenesis"/>
    <property type="evidence" value="ECO:0007669"/>
    <property type="project" value="TreeGrafter"/>
</dbReference>
<evidence type="ECO:0000259" key="3">
    <source>
        <dbReference type="Pfam" id="PF21938"/>
    </source>
</evidence>
<dbReference type="PANTHER" id="PTHR10652">
    <property type="entry name" value="ADENYLYL CYCLASE-ASSOCIATED PROTEIN"/>
    <property type="match status" value="1"/>
</dbReference>
<evidence type="ECO:0000313" key="5">
    <source>
        <dbReference type="Proteomes" id="UP001374579"/>
    </source>
</evidence>
<protein>
    <recommendedName>
        <fullName evidence="3">CAP N-terminal domain-containing protein</fullName>
    </recommendedName>
</protein>
<dbReference type="Proteomes" id="UP001374579">
    <property type="component" value="Unassembled WGS sequence"/>
</dbReference>
<feature type="compositionally biased region" description="Basic and acidic residues" evidence="2">
    <location>
        <begin position="67"/>
        <end position="76"/>
    </location>
</feature>
<feature type="region of interest" description="Disordered" evidence="2">
    <location>
        <begin position="63"/>
        <end position="82"/>
    </location>
</feature>
<name>A0AAN9AR13_9CAEN</name>